<comment type="caution">
    <text evidence="1">The sequence shown here is derived from an EMBL/GenBank/DDBJ whole genome shotgun (WGS) entry which is preliminary data.</text>
</comment>
<evidence type="ECO:0000313" key="1">
    <source>
        <dbReference type="EMBL" id="KAK7436336.1"/>
    </source>
</evidence>
<dbReference type="InterPro" id="IPR036322">
    <property type="entry name" value="WD40_repeat_dom_sf"/>
</dbReference>
<dbReference type="Proteomes" id="UP001498398">
    <property type="component" value="Unassembled WGS sequence"/>
</dbReference>
<proteinExistence type="predicted"/>
<dbReference type="Gene3D" id="2.130.10.10">
    <property type="entry name" value="YVTN repeat-like/Quinoprotein amine dehydrogenase"/>
    <property type="match status" value="1"/>
</dbReference>
<evidence type="ECO:0000313" key="2">
    <source>
        <dbReference type="Proteomes" id="UP001498398"/>
    </source>
</evidence>
<evidence type="ECO:0008006" key="3">
    <source>
        <dbReference type="Google" id="ProtNLM"/>
    </source>
</evidence>
<dbReference type="InterPro" id="IPR015943">
    <property type="entry name" value="WD40/YVTN_repeat-like_dom_sf"/>
</dbReference>
<protein>
    <recommendedName>
        <fullName evidence="3">Anaphase-promoting complex subunit 4 WD40 domain-containing protein</fullName>
    </recommendedName>
</protein>
<dbReference type="SUPFAM" id="SSF50978">
    <property type="entry name" value="WD40 repeat-like"/>
    <property type="match status" value="1"/>
</dbReference>
<accession>A0ABR1IQ23</accession>
<reference evidence="1 2" key="1">
    <citation type="submission" date="2024-01" db="EMBL/GenBank/DDBJ databases">
        <title>A draft genome for the cacao thread blight pathogen Marasmiellus scandens.</title>
        <authorList>
            <person name="Baruah I.K."/>
            <person name="Leung J."/>
            <person name="Bukari Y."/>
            <person name="Amoako-Attah I."/>
            <person name="Meinhardt L.W."/>
            <person name="Bailey B.A."/>
            <person name="Cohen S.P."/>
        </authorList>
    </citation>
    <scope>NUCLEOTIDE SEQUENCE [LARGE SCALE GENOMIC DNA]</scope>
    <source>
        <strain evidence="1 2">GH-19</strain>
    </source>
</reference>
<sequence length="151" mass="16208">MATNTPQHDYSSFHTMRGNFGSVLTVAFSPQGTLVAYGTSEGVLRIESLRDDGDLLLDIKLRSAVTSLIWNPDQARTSLFAGEVNGHIHRVAYVPSGSPFMDSYGEGQGSPINALVIEQESKILIAAAGGMICFYNLEQQGDAEVNLGDSI</sequence>
<gene>
    <name evidence="1" type="ORF">VKT23_019183</name>
</gene>
<dbReference type="EMBL" id="JBANRG010000095">
    <property type="protein sequence ID" value="KAK7436336.1"/>
    <property type="molecule type" value="Genomic_DNA"/>
</dbReference>
<dbReference type="Pfam" id="PF00400">
    <property type="entry name" value="WD40"/>
    <property type="match status" value="1"/>
</dbReference>
<keyword evidence="2" id="KW-1185">Reference proteome</keyword>
<dbReference type="InterPro" id="IPR001680">
    <property type="entry name" value="WD40_rpt"/>
</dbReference>
<name>A0ABR1IQ23_9AGAR</name>
<organism evidence="1 2">
    <name type="scientific">Marasmiellus scandens</name>
    <dbReference type="NCBI Taxonomy" id="2682957"/>
    <lineage>
        <taxon>Eukaryota</taxon>
        <taxon>Fungi</taxon>
        <taxon>Dikarya</taxon>
        <taxon>Basidiomycota</taxon>
        <taxon>Agaricomycotina</taxon>
        <taxon>Agaricomycetes</taxon>
        <taxon>Agaricomycetidae</taxon>
        <taxon>Agaricales</taxon>
        <taxon>Marasmiineae</taxon>
        <taxon>Omphalotaceae</taxon>
        <taxon>Marasmiellus</taxon>
    </lineage>
</organism>